<evidence type="ECO:0000256" key="1">
    <source>
        <dbReference type="SAM" id="Coils"/>
    </source>
</evidence>
<proteinExistence type="predicted"/>
<feature type="region of interest" description="Disordered" evidence="2">
    <location>
        <begin position="1"/>
        <end position="38"/>
    </location>
</feature>
<sequence length="230" mass="27194">MEGINETSKKGDSSTDRKDDQQHETQDSQSQIARQRKLTEKGRRYHIEKLENRRNVLFHNLWDHTKTIQNSTDTKTIKLLHHKWLKIYQDFQHVHNEYCELLSKEDLEIYLKDWYNPRYEDICAFQTYLEELFASKMNLSQGSPEGQVVEEGIRPDDSISRISHKTKKSQSGSSTISAIRIKTVQEKAELEIKQKKLKEKQSLERQRSELKLREEELELQTAMDIVSAMK</sequence>
<dbReference type="AlphaFoldDB" id="A0AAN8PZ26"/>
<protein>
    <submittedName>
        <fullName evidence="3">Uncharacterized protein</fullName>
    </submittedName>
</protein>
<evidence type="ECO:0000313" key="3">
    <source>
        <dbReference type="EMBL" id="KAK6186434.1"/>
    </source>
</evidence>
<feature type="compositionally biased region" description="Basic and acidic residues" evidence="2">
    <location>
        <begin position="7"/>
        <end position="26"/>
    </location>
</feature>
<reference evidence="3 4" key="1">
    <citation type="submission" date="2024-01" db="EMBL/GenBank/DDBJ databases">
        <title>The genome of the rayed Mediterranean limpet Patella caerulea (Linnaeus, 1758).</title>
        <authorList>
            <person name="Anh-Thu Weber A."/>
            <person name="Halstead-Nussloch G."/>
        </authorList>
    </citation>
    <scope>NUCLEOTIDE SEQUENCE [LARGE SCALE GENOMIC DNA]</scope>
    <source>
        <strain evidence="3">AATW-2023a</strain>
        <tissue evidence="3">Whole specimen</tissue>
    </source>
</reference>
<evidence type="ECO:0000256" key="2">
    <source>
        <dbReference type="SAM" id="MobiDB-lite"/>
    </source>
</evidence>
<dbReference type="EMBL" id="JAZGQO010000006">
    <property type="protein sequence ID" value="KAK6186434.1"/>
    <property type="molecule type" value="Genomic_DNA"/>
</dbReference>
<name>A0AAN8PZ26_PATCE</name>
<dbReference type="Proteomes" id="UP001347796">
    <property type="component" value="Unassembled WGS sequence"/>
</dbReference>
<evidence type="ECO:0000313" key="4">
    <source>
        <dbReference type="Proteomes" id="UP001347796"/>
    </source>
</evidence>
<accession>A0AAN8PZ26</accession>
<organism evidence="3 4">
    <name type="scientific">Patella caerulea</name>
    <name type="common">Rayed Mediterranean limpet</name>
    <dbReference type="NCBI Taxonomy" id="87958"/>
    <lineage>
        <taxon>Eukaryota</taxon>
        <taxon>Metazoa</taxon>
        <taxon>Spiralia</taxon>
        <taxon>Lophotrochozoa</taxon>
        <taxon>Mollusca</taxon>
        <taxon>Gastropoda</taxon>
        <taxon>Patellogastropoda</taxon>
        <taxon>Patelloidea</taxon>
        <taxon>Patellidae</taxon>
        <taxon>Patella</taxon>
    </lineage>
</organism>
<comment type="caution">
    <text evidence="3">The sequence shown here is derived from an EMBL/GenBank/DDBJ whole genome shotgun (WGS) entry which is preliminary data.</text>
</comment>
<keyword evidence="1" id="KW-0175">Coiled coil</keyword>
<gene>
    <name evidence="3" type="ORF">SNE40_008472</name>
</gene>
<keyword evidence="4" id="KW-1185">Reference proteome</keyword>
<feature type="coiled-coil region" evidence="1">
    <location>
        <begin position="180"/>
        <end position="220"/>
    </location>
</feature>